<organism evidence="10 11">
    <name type="scientific">Planococcus rifietoensis</name>
    <dbReference type="NCBI Taxonomy" id="200991"/>
    <lineage>
        <taxon>Bacteria</taxon>
        <taxon>Bacillati</taxon>
        <taxon>Bacillota</taxon>
        <taxon>Bacilli</taxon>
        <taxon>Bacillales</taxon>
        <taxon>Caryophanaceae</taxon>
        <taxon>Planococcus</taxon>
    </lineage>
</organism>
<name>A0A0U2XTW3_9BACL</name>
<evidence type="ECO:0000256" key="2">
    <source>
        <dbReference type="ARBA" id="ARBA00006448"/>
    </source>
</evidence>
<evidence type="ECO:0008006" key="12">
    <source>
        <dbReference type="Google" id="ProtNLM"/>
    </source>
</evidence>
<keyword evidence="11" id="KW-1185">Reference proteome</keyword>
<feature type="transmembrane region" description="Helical" evidence="7">
    <location>
        <begin position="6"/>
        <end position="27"/>
    </location>
</feature>
<dbReference type="GO" id="GO:0005886">
    <property type="term" value="C:plasma membrane"/>
    <property type="evidence" value="ECO:0007669"/>
    <property type="project" value="UniProtKB-SubCell"/>
</dbReference>
<dbReference type="RefSeq" id="WP_058382727.1">
    <property type="nucleotide sequence ID" value="NZ_CP013659.2"/>
</dbReference>
<keyword evidence="3" id="KW-1003">Cell membrane</keyword>
<evidence type="ECO:0000256" key="5">
    <source>
        <dbReference type="ARBA" id="ARBA00022989"/>
    </source>
</evidence>
<dbReference type="InterPro" id="IPR007353">
    <property type="entry name" value="DUF421"/>
</dbReference>
<dbReference type="Pfam" id="PF04239">
    <property type="entry name" value="DUF421"/>
    <property type="match status" value="1"/>
</dbReference>
<keyword evidence="6 7" id="KW-0472">Membrane</keyword>
<evidence type="ECO:0000256" key="7">
    <source>
        <dbReference type="SAM" id="Phobius"/>
    </source>
</evidence>
<feature type="domain" description="YetF C-terminal" evidence="8">
    <location>
        <begin position="87"/>
        <end position="156"/>
    </location>
</feature>
<dbReference type="InterPro" id="IPR048454">
    <property type="entry name" value="YetF_N"/>
</dbReference>
<evidence type="ECO:0000259" key="8">
    <source>
        <dbReference type="Pfam" id="PF04239"/>
    </source>
</evidence>
<dbReference type="EMBL" id="CP013659">
    <property type="protein sequence ID" value="ALS76024.1"/>
    <property type="molecule type" value="Genomic_DNA"/>
</dbReference>
<sequence length="172" mass="18970">MFEITWDSFIRIVTVGVLAYIGLLVFLRTSGKRTLTKLNAFDLVVTVALGSTLATILLDSKLSLWEGLTAFAVLIVLQYLITFTAVRSKSFNKLIKSEPRLLFSEGKFLEQAMRDERVKDIEIMQAVRNSGEGDLQNVKAVILETDGSMSVITTQAGNALANVKAQSKKDPL</sequence>
<protein>
    <recommendedName>
        <fullName evidence="12">DUF421 domain-containing protein</fullName>
    </recommendedName>
</protein>
<dbReference type="PANTHER" id="PTHR34582:SF6">
    <property type="entry name" value="UPF0702 TRANSMEMBRANE PROTEIN YCAP"/>
    <property type="match status" value="1"/>
</dbReference>
<evidence type="ECO:0000256" key="3">
    <source>
        <dbReference type="ARBA" id="ARBA00022475"/>
    </source>
</evidence>
<evidence type="ECO:0000313" key="11">
    <source>
        <dbReference type="Proteomes" id="UP000067683"/>
    </source>
</evidence>
<gene>
    <name evidence="10" type="ORF">AUC31_12825</name>
</gene>
<dbReference type="PANTHER" id="PTHR34582">
    <property type="entry name" value="UPF0702 TRANSMEMBRANE PROTEIN YCAP"/>
    <property type="match status" value="1"/>
</dbReference>
<accession>A0A0U2XTW3</accession>
<feature type="domain" description="YetF-like N-terminal transmembrane" evidence="9">
    <location>
        <begin position="17"/>
        <end position="83"/>
    </location>
</feature>
<dbReference type="InterPro" id="IPR023090">
    <property type="entry name" value="UPF0702_alpha/beta_dom_sf"/>
</dbReference>
<proteinExistence type="inferred from homology"/>
<dbReference type="Proteomes" id="UP000067683">
    <property type="component" value="Chromosome"/>
</dbReference>
<keyword evidence="5 7" id="KW-1133">Transmembrane helix</keyword>
<keyword evidence="4 7" id="KW-0812">Transmembrane</keyword>
<evidence type="ECO:0000313" key="10">
    <source>
        <dbReference type="EMBL" id="ALS76024.1"/>
    </source>
</evidence>
<reference evidence="10" key="1">
    <citation type="submission" date="2016-01" db="EMBL/GenBank/DDBJ databases">
        <title>Complete genome of Planococcus rifietoensis type strain M8.</title>
        <authorList>
            <person name="See-Too W.S."/>
        </authorList>
    </citation>
    <scope>NUCLEOTIDE SEQUENCE [LARGE SCALE GENOMIC DNA]</scope>
    <source>
        <strain evidence="10">M8</strain>
    </source>
</reference>
<dbReference type="AlphaFoldDB" id="A0A0U2XTW3"/>
<dbReference type="OrthoDB" id="9793799at2"/>
<dbReference type="Pfam" id="PF20730">
    <property type="entry name" value="YetF_N"/>
    <property type="match status" value="1"/>
</dbReference>
<comment type="similarity">
    <text evidence="2">Belongs to the UPF0702 family.</text>
</comment>
<evidence type="ECO:0000256" key="1">
    <source>
        <dbReference type="ARBA" id="ARBA00004651"/>
    </source>
</evidence>
<dbReference type="STRING" id="200991.AUC31_12825"/>
<evidence type="ECO:0000259" key="9">
    <source>
        <dbReference type="Pfam" id="PF20730"/>
    </source>
</evidence>
<comment type="subcellular location">
    <subcellularLocation>
        <location evidence="1">Cell membrane</location>
        <topology evidence="1">Multi-pass membrane protein</topology>
    </subcellularLocation>
</comment>
<evidence type="ECO:0000256" key="4">
    <source>
        <dbReference type="ARBA" id="ARBA00022692"/>
    </source>
</evidence>
<dbReference type="KEGG" id="prt:AUC31_12825"/>
<dbReference type="Gene3D" id="3.30.240.20">
    <property type="entry name" value="bsu07140 like domains"/>
    <property type="match status" value="1"/>
</dbReference>
<feature type="transmembrane region" description="Helical" evidence="7">
    <location>
        <begin position="39"/>
        <end position="58"/>
    </location>
</feature>
<feature type="transmembrane region" description="Helical" evidence="7">
    <location>
        <begin position="64"/>
        <end position="86"/>
    </location>
</feature>
<evidence type="ECO:0000256" key="6">
    <source>
        <dbReference type="ARBA" id="ARBA00023136"/>
    </source>
</evidence>